<dbReference type="PANTHER" id="PTHR47017">
    <property type="entry name" value="ACYL-COA"/>
    <property type="match status" value="1"/>
</dbReference>
<dbReference type="AlphaFoldDB" id="A0A0P9EBE0"/>
<dbReference type="Pfam" id="PF04339">
    <property type="entry name" value="FemAB_like"/>
    <property type="match status" value="1"/>
</dbReference>
<dbReference type="InterPro" id="IPR016181">
    <property type="entry name" value="Acyl_CoA_acyltransferase"/>
</dbReference>
<dbReference type="RefSeq" id="WP_054966592.1">
    <property type="nucleotide sequence ID" value="NZ_FMUN01000002.1"/>
</dbReference>
<protein>
    <submittedName>
        <fullName evidence="1">Uncharacterized protein</fullName>
    </submittedName>
</protein>
<evidence type="ECO:0000313" key="2">
    <source>
        <dbReference type="Proteomes" id="UP000183104"/>
    </source>
</evidence>
<dbReference type="PATRIC" id="fig|381306.5.peg.892"/>
<dbReference type="PANTHER" id="PTHR47017:SF1">
    <property type="entry name" value="ACYL-COA"/>
    <property type="match status" value="1"/>
</dbReference>
<dbReference type="EMBL" id="FMUN01000002">
    <property type="protein sequence ID" value="SCX97453.1"/>
    <property type="molecule type" value="Genomic_DNA"/>
</dbReference>
<evidence type="ECO:0000313" key="1">
    <source>
        <dbReference type="EMBL" id="SCX97453.1"/>
    </source>
</evidence>
<proteinExistence type="predicted"/>
<dbReference type="Gene3D" id="3.40.630.30">
    <property type="match status" value="1"/>
</dbReference>
<organism evidence="1 2">
    <name type="scientific">Thiohalorhabdus denitrificans</name>
    <dbReference type="NCBI Taxonomy" id="381306"/>
    <lineage>
        <taxon>Bacteria</taxon>
        <taxon>Pseudomonadati</taxon>
        <taxon>Pseudomonadota</taxon>
        <taxon>Gammaproteobacteria</taxon>
        <taxon>Thiohalorhabdales</taxon>
        <taxon>Thiohalorhabdaceae</taxon>
        <taxon>Thiohalorhabdus</taxon>
    </lineage>
</organism>
<dbReference type="OrthoDB" id="9776898at2"/>
<dbReference type="STRING" id="381306.AN478_10675"/>
<reference evidence="2" key="1">
    <citation type="submission" date="2016-10" db="EMBL/GenBank/DDBJ databases">
        <authorList>
            <person name="Varghese N."/>
        </authorList>
    </citation>
    <scope>NUCLEOTIDE SEQUENCE [LARGE SCALE GENOMIC DNA]</scope>
    <source>
        <strain evidence="2">HL 19</strain>
    </source>
</reference>
<name>A0A0P9EBE0_9GAMM</name>
<sequence length="388" mass="43163">MYESEHRDDIASFPAAEWDALAGDDPFLSHAFLSALERTGCVGPGTGWHPAPIGVRDEAGTLVGAAPLYLKDHSFGEYVFDWGWAGGAERAGVPYYPKLVAAVPFSPVTGARLLVAEGRDGEAVRERLLTTATELADRFRCGAVQWLFPRPADQRALEAAGYLGRRDVQFHWYNRGYTDFEGFLADFSSAKRKQARKERRRAAETGLEIAVHHGHEVSPELWAAFHEGYAITTEMRGAPAYLNRAFFEKLGRTLGDRVVLVTAHRDGEYVAGALNLRSDTALYGRYWSALEEHDFLHFEVCFYRGIDYAIAHGLERFEGGAQGEHKLKRGFVPTITSSAHWIRHPGLRQAVGDFLERETPQIRAYAEEAAGHLPFRDGLEVGVREAGD</sequence>
<gene>
    <name evidence="1" type="ORF">SAMN05661077_0899</name>
</gene>
<keyword evidence="2" id="KW-1185">Reference proteome</keyword>
<accession>A0A0P9EBE0</accession>
<dbReference type="SUPFAM" id="SSF55729">
    <property type="entry name" value="Acyl-CoA N-acyltransferases (Nat)"/>
    <property type="match status" value="1"/>
</dbReference>
<dbReference type="Proteomes" id="UP000183104">
    <property type="component" value="Unassembled WGS sequence"/>
</dbReference>
<dbReference type="InterPro" id="IPR007434">
    <property type="entry name" value="FemAB-like"/>
</dbReference>